<reference evidence="2" key="1">
    <citation type="submission" date="2016-07" db="EMBL/GenBank/DDBJ databases">
        <authorList>
            <person name="Florea S."/>
            <person name="Webb J.S."/>
            <person name="Jaromczyk J."/>
            <person name="Schardl C.L."/>
        </authorList>
    </citation>
    <scope>NUCLEOTIDE SEQUENCE [LARGE SCALE GENOMIC DNA]</scope>
    <source>
        <strain evidence="2">CY1</strain>
    </source>
</reference>
<evidence type="ECO:0000313" key="1">
    <source>
        <dbReference type="EMBL" id="OPH59342.1"/>
    </source>
</evidence>
<dbReference type="InterPro" id="IPR023296">
    <property type="entry name" value="Glyco_hydro_beta-prop_sf"/>
</dbReference>
<dbReference type="STRING" id="1469647.BC351_20755"/>
<gene>
    <name evidence="1" type="ORF">BC351_20755</name>
</gene>
<dbReference type="AlphaFoldDB" id="A0A1V4HNP0"/>
<evidence type="ECO:0000313" key="2">
    <source>
        <dbReference type="Proteomes" id="UP000190626"/>
    </source>
</evidence>
<protein>
    <recommendedName>
        <fullName evidence="3">Sucrase</fullName>
    </recommendedName>
</protein>
<proteinExistence type="predicted"/>
<dbReference type="Gene3D" id="2.115.10.20">
    <property type="entry name" value="Glycosyl hydrolase domain, family 43"/>
    <property type="match status" value="2"/>
</dbReference>
<comment type="caution">
    <text evidence="1">The sequence shown here is derived from an EMBL/GenBank/DDBJ whole genome shotgun (WGS) entry which is preliminary data.</text>
</comment>
<sequence length="335" mass="36829">MKRLDERGFGTWISEVTADNAFAMEDYHVSCGSITRAPDGQYCLIFSRWPESAGCEGWVTHAEIATAVSDHPAGPYTFDRVLLEKGEPGWDCDVTHNPAVLEVEGTYYLYYVGTQGPEISETASDEAIVGENRWVYCSNQRIGIAMADHPLGPWQRFDEPILDVTPGAWDAVMTSSPAICRAQGRNVLMLYTGAAKGGAVNAGIARAERPIGPFAKIGTLDIDRLDNESAIEDACIWFQDERFYALMKDDHGYVTKSEPGAFALFESEDGLSWQAAGQPLALRKELAWKARGIQPVARLARPQIYLEEGKPLVLSCTVVEAEGTKAYTLQIPLQT</sequence>
<dbReference type="OrthoDB" id="9794572at2"/>
<dbReference type="EMBL" id="MBTG01000007">
    <property type="protein sequence ID" value="OPH59342.1"/>
    <property type="molecule type" value="Genomic_DNA"/>
</dbReference>
<accession>A0A1V4HNP0</accession>
<organism evidence="1 2">
    <name type="scientific">Paenibacillus ferrarius</name>
    <dbReference type="NCBI Taxonomy" id="1469647"/>
    <lineage>
        <taxon>Bacteria</taxon>
        <taxon>Bacillati</taxon>
        <taxon>Bacillota</taxon>
        <taxon>Bacilli</taxon>
        <taxon>Bacillales</taxon>
        <taxon>Paenibacillaceae</taxon>
        <taxon>Paenibacillus</taxon>
    </lineage>
</organism>
<dbReference type="Proteomes" id="UP000190626">
    <property type="component" value="Unassembled WGS sequence"/>
</dbReference>
<dbReference type="CDD" id="cd08994">
    <property type="entry name" value="GH43_62_32_68_117_130-like"/>
    <property type="match status" value="1"/>
</dbReference>
<name>A0A1V4HNP0_9BACL</name>
<evidence type="ECO:0008006" key="3">
    <source>
        <dbReference type="Google" id="ProtNLM"/>
    </source>
</evidence>
<dbReference type="SUPFAM" id="SSF75005">
    <property type="entry name" value="Arabinanase/levansucrase/invertase"/>
    <property type="match status" value="1"/>
</dbReference>
<keyword evidence="2" id="KW-1185">Reference proteome</keyword>
<dbReference type="RefSeq" id="WP_079410897.1">
    <property type="nucleotide sequence ID" value="NZ_MBTG01000007.1"/>
</dbReference>